<dbReference type="Gene3D" id="1.10.10.10">
    <property type="entry name" value="Winged helix-like DNA-binding domain superfamily/Winged helix DNA-binding domain"/>
    <property type="match status" value="1"/>
</dbReference>
<dbReference type="GO" id="GO:0046983">
    <property type="term" value="F:protein dimerization activity"/>
    <property type="evidence" value="ECO:0007669"/>
    <property type="project" value="InterPro"/>
</dbReference>
<dbReference type="SUPFAM" id="SSF53335">
    <property type="entry name" value="S-adenosyl-L-methionine-dependent methyltransferases"/>
    <property type="match status" value="1"/>
</dbReference>
<gene>
    <name evidence="7" type="ORF">EWV81_21025</name>
</gene>
<dbReference type="InterPro" id="IPR001077">
    <property type="entry name" value="COMT_C"/>
</dbReference>
<dbReference type="GO" id="GO:0008171">
    <property type="term" value="F:O-methyltransferase activity"/>
    <property type="evidence" value="ECO:0007669"/>
    <property type="project" value="InterPro"/>
</dbReference>
<dbReference type="AlphaFoldDB" id="A0A552DFN2"/>
<dbReference type="InterPro" id="IPR016461">
    <property type="entry name" value="COMT-like"/>
</dbReference>
<dbReference type="InterPro" id="IPR036390">
    <property type="entry name" value="WH_DNA-bd_sf"/>
</dbReference>
<evidence type="ECO:0000256" key="3">
    <source>
        <dbReference type="ARBA" id="ARBA00022691"/>
    </source>
</evidence>
<dbReference type="InterPro" id="IPR012967">
    <property type="entry name" value="COMT_dimerisation"/>
</dbReference>
<reference evidence="7 8" key="1">
    <citation type="submission" date="2019-01" db="EMBL/GenBank/DDBJ databases">
        <title>Coherence of Microcystis species and biogeography revealed through population genomics.</title>
        <authorList>
            <person name="Perez-Carrascal O.M."/>
            <person name="Terrat Y."/>
            <person name="Giani A."/>
            <person name="Fortin N."/>
            <person name="Tromas N."/>
            <person name="Shapiro B.J."/>
        </authorList>
    </citation>
    <scope>NUCLEOTIDE SEQUENCE [LARGE SCALE GENOMIC DNA]</scope>
    <source>
        <strain evidence="7">Ma_SC_T_19800800_S464</strain>
    </source>
</reference>
<evidence type="ECO:0000256" key="2">
    <source>
        <dbReference type="ARBA" id="ARBA00022679"/>
    </source>
</evidence>
<dbReference type="Pfam" id="PF00891">
    <property type="entry name" value="Methyltransf_2"/>
    <property type="match status" value="1"/>
</dbReference>
<dbReference type="Proteomes" id="UP000319313">
    <property type="component" value="Unassembled WGS sequence"/>
</dbReference>
<sequence>MNFLDIQELIIAGWKTQTLFSALELGIFEQLSQQAKTVEELAQDCQFSPASGKKLLTACVALGLLTKKDNTYQNSPIAQELLVSGNPIYLGDVALHIRDILPLWNKLTDAVKENSNRWQQVTGSEAGHFSSLYQDPNQLEHFLKTMNLYNQETAAAVALNFDFSPYNHLLDIGGSTGVFGQTIVSKFPNLKVTVFDLPEVCKITDQYIKEEYHLEGKMSTCAGNFLSDQPLPKGFDIIYLGWVLHDWPHHIQLDILEKCYQALPKGGVLLATEALINQEETGPLLTTLLSLDMLVSTDGGGESTEEEYKERFSKVGFKSVDIVSLPTMRDLIVGVKK</sequence>
<dbReference type="FunFam" id="1.10.10.10:FF:000358">
    <property type="entry name" value="Acetylserotonin O-methyltransferase"/>
    <property type="match status" value="1"/>
</dbReference>
<protein>
    <recommendedName>
        <fullName evidence="9">Methyltransferase</fullName>
    </recommendedName>
</protein>
<evidence type="ECO:0000313" key="7">
    <source>
        <dbReference type="EMBL" id="TRU21037.1"/>
    </source>
</evidence>
<feature type="active site" description="Proton acceptor" evidence="4">
    <location>
        <position position="245"/>
    </location>
</feature>
<name>A0A552DFN2_MICAE</name>
<keyword evidence="3" id="KW-0949">S-adenosyl-L-methionine</keyword>
<evidence type="ECO:0000256" key="4">
    <source>
        <dbReference type="PIRSR" id="PIRSR005739-1"/>
    </source>
</evidence>
<organism evidence="7 8">
    <name type="scientific">Microcystis aeruginosa Ma_SC_T_19800800_S464</name>
    <dbReference type="NCBI Taxonomy" id="2486257"/>
    <lineage>
        <taxon>Bacteria</taxon>
        <taxon>Bacillati</taxon>
        <taxon>Cyanobacteriota</taxon>
        <taxon>Cyanophyceae</taxon>
        <taxon>Oscillatoriophycideae</taxon>
        <taxon>Chroococcales</taxon>
        <taxon>Microcystaceae</taxon>
        <taxon>Microcystis</taxon>
    </lineage>
</organism>
<dbReference type="GO" id="GO:0032259">
    <property type="term" value="P:methylation"/>
    <property type="evidence" value="ECO:0007669"/>
    <property type="project" value="UniProtKB-KW"/>
</dbReference>
<accession>A0A552DFN2</accession>
<evidence type="ECO:0000256" key="1">
    <source>
        <dbReference type="ARBA" id="ARBA00022603"/>
    </source>
</evidence>
<dbReference type="Pfam" id="PF08100">
    <property type="entry name" value="Dimerisation"/>
    <property type="match status" value="1"/>
</dbReference>
<proteinExistence type="predicted"/>
<dbReference type="CDD" id="cd02440">
    <property type="entry name" value="AdoMet_MTases"/>
    <property type="match status" value="1"/>
</dbReference>
<dbReference type="PANTHER" id="PTHR43712:SF2">
    <property type="entry name" value="O-METHYLTRANSFERASE CICE"/>
    <property type="match status" value="1"/>
</dbReference>
<feature type="domain" description="O-methyltransferase dimerisation" evidence="6">
    <location>
        <begin position="12"/>
        <end position="84"/>
    </location>
</feature>
<comment type="caution">
    <text evidence="7">The sequence shown here is derived from an EMBL/GenBank/DDBJ whole genome shotgun (WGS) entry which is preliminary data.</text>
</comment>
<evidence type="ECO:0000259" key="6">
    <source>
        <dbReference type="Pfam" id="PF08100"/>
    </source>
</evidence>
<keyword evidence="1" id="KW-0489">Methyltransferase</keyword>
<dbReference type="EMBL" id="SFBL01000205">
    <property type="protein sequence ID" value="TRU21037.1"/>
    <property type="molecule type" value="Genomic_DNA"/>
</dbReference>
<dbReference type="PANTHER" id="PTHR43712">
    <property type="entry name" value="PUTATIVE (AFU_ORTHOLOGUE AFUA_4G14580)-RELATED"/>
    <property type="match status" value="1"/>
</dbReference>
<dbReference type="PIRSF" id="PIRSF005739">
    <property type="entry name" value="O-mtase"/>
    <property type="match status" value="1"/>
</dbReference>
<evidence type="ECO:0008006" key="9">
    <source>
        <dbReference type="Google" id="ProtNLM"/>
    </source>
</evidence>
<evidence type="ECO:0000259" key="5">
    <source>
        <dbReference type="Pfam" id="PF00891"/>
    </source>
</evidence>
<dbReference type="SUPFAM" id="SSF46785">
    <property type="entry name" value="Winged helix' DNA-binding domain"/>
    <property type="match status" value="1"/>
</dbReference>
<dbReference type="Gene3D" id="3.40.50.150">
    <property type="entry name" value="Vaccinia Virus protein VP39"/>
    <property type="match status" value="1"/>
</dbReference>
<keyword evidence="2" id="KW-0808">Transferase</keyword>
<dbReference type="InterPro" id="IPR036388">
    <property type="entry name" value="WH-like_DNA-bd_sf"/>
</dbReference>
<dbReference type="PROSITE" id="PS51683">
    <property type="entry name" value="SAM_OMT_II"/>
    <property type="match status" value="1"/>
</dbReference>
<dbReference type="InterPro" id="IPR029063">
    <property type="entry name" value="SAM-dependent_MTases_sf"/>
</dbReference>
<feature type="domain" description="O-methyltransferase C-terminal" evidence="5">
    <location>
        <begin position="104"/>
        <end position="318"/>
    </location>
</feature>
<evidence type="ECO:0000313" key="8">
    <source>
        <dbReference type="Proteomes" id="UP000319313"/>
    </source>
</evidence>